<dbReference type="AlphaFoldDB" id="A0A7L9U2S8"/>
<dbReference type="InterPro" id="IPR012312">
    <property type="entry name" value="Hemerythrin-like"/>
</dbReference>
<evidence type="ECO:0000256" key="1">
    <source>
        <dbReference type="SAM" id="MobiDB-lite"/>
    </source>
</evidence>
<feature type="region of interest" description="Disordered" evidence="1">
    <location>
        <begin position="155"/>
        <end position="183"/>
    </location>
</feature>
<feature type="compositionally biased region" description="Basic and acidic residues" evidence="1">
    <location>
        <begin position="169"/>
        <end position="183"/>
    </location>
</feature>
<reference evidence="3 4" key="1">
    <citation type="submission" date="2020-10" db="EMBL/GenBank/DDBJ databases">
        <title>Genome sequencing of Massilia sp. LPB0304.</title>
        <authorList>
            <person name="Kim J."/>
        </authorList>
    </citation>
    <scope>NUCLEOTIDE SEQUENCE [LARGE SCALE GENOMIC DNA]</scope>
    <source>
        <strain evidence="3 4">LPB0304</strain>
    </source>
</reference>
<sequence length="183" mass="20005">MAATGKDQDGAADALALLRAEHEQVSRMFAQCANLRGLEDAEETIAELVDDLCDALIIHTMLEEELFYPALRAAFGDDELIDDAELEHAGARELISQLEAMYPGDEHFDATLAVLAEEFAHHVAQEETEMFEGARAAGLDLVELGHRLALRRAQLDDDMAAPPTSFDGAEPHDGRRTPPRAPD</sequence>
<proteinExistence type="predicted"/>
<dbReference type="Proteomes" id="UP000593875">
    <property type="component" value="Chromosome"/>
</dbReference>
<evidence type="ECO:0000259" key="2">
    <source>
        <dbReference type="Pfam" id="PF01814"/>
    </source>
</evidence>
<dbReference type="Pfam" id="PF01814">
    <property type="entry name" value="Hemerythrin"/>
    <property type="match status" value="1"/>
</dbReference>
<accession>A0A7L9U2S8</accession>
<dbReference type="EMBL" id="CP062941">
    <property type="protein sequence ID" value="QOL49373.1"/>
    <property type="molecule type" value="Genomic_DNA"/>
</dbReference>
<feature type="domain" description="Hemerythrin-like" evidence="2">
    <location>
        <begin position="14"/>
        <end position="132"/>
    </location>
</feature>
<keyword evidence="4" id="KW-1185">Reference proteome</keyword>
<dbReference type="PANTHER" id="PTHR35585">
    <property type="entry name" value="HHE DOMAIN PROTEIN (AFU_ORTHOLOGUE AFUA_4G00730)"/>
    <property type="match status" value="1"/>
</dbReference>
<name>A0A7L9U2S8_9BURK</name>
<dbReference type="PANTHER" id="PTHR35585:SF1">
    <property type="entry name" value="HHE DOMAIN PROTEIN (AFU_ORTHOLOGUE AFUA_4G00730)"/>
    <property type="match status" value="1"/>
</dbReference>
<evidence type="ECO:0000313" key="4">
    <source>
        <dbReference type="Proteomes" id="UP000593875"/>
    </source>
</evidence>
<dbReference type="RefSeq" id="WP_193686413.1">
    <property type="nucleotide sequence ID" value="NZ_CP062941.1"/>
</dbReference>
<gene>
    <name evidence="3" type="ORF">LPB04_21125</name>
</gene>
<dbReference type="CDD" id="cd12108">
    <property type="entry name" value="Hr-like"/>
    <property type="match status" value="1"/>
</dbReference>
<dbReference type="Gene3D" id="1.20.120.520">
    <property type="entry name" value="nmb1532 protein domain like"/>
    <property type="match status" value="1"/>
</dbReference>
<organism evidence="3 4">
    <name type="scientific">Massilia litorea</name>
    <dbReference type="NCBI Taxonomy" id="2769491"/>
    <lineage>
        <taxon>Bacteria</taxon>
        <taxon>Pseudomonadati</taxon>
        <taxon>Pseudomonadota</taxon>
        <taxon>Betaproteobacteria</taxon>
        <taxon>Burkholderiales</taxon>
        <taxon>Oxalobacteraceae</taxon>
        <taxon>Telluria group</taxon>
        <taxon>Massilia</taxon>
    </lineage>
</organism>
<protein>
    <submittedName>
        <fullName evidence="3">Hemerythrin domain-containing protein</fullName>
    </submittedName>
</protein>
<dbReference type="KEGG" id="mlir:LPB04_21125"/>
<evidence type="ECO:0000313" key="3">
    <source>
        <dbReference type="EMBL" id="QOL49373.1"/>
    </source>
</evidence>